<dbReference type="Gene3D" id="1.20.58.520">
    <property type="entry name" value="Amidohydrolase"/>
    <property type="match status" value="1"/>
</dbReference>
<gene>
    <name evidence="2" type="ORF">POL67_48845</name>
</gene>
<dbReference type="RefSeq" id="WP_271929069.1">
    <property type="nucleotide sequence ID" value="NZ_JAQNDO010000001.1"/>
</dbReference>
<reference evidence="2 3" key="1">
    <citation type="submission" date="2022-11" db="EMBL/GenBank/DDBJ databases">
        <title>Minimal conservation of predation-associated metabolite biosynthetic gene clusters underscores biosynthetic potential of Myxococcota including descriptions for ten novel species: Archangium lansinium sp. nov., Myxococcus landrumus sp. nov., Nannocystis bai.</title>
        <authorList>
            <person name="Ahearne A."/>
            <person name="Stevens C."/>
            <person name="Dowd S."/>
        </authorList>
    </citation>
    <scope>NUCLEOTIDE SEQUENCE [LARGE SCALE GENOMIC DNA]</scope>
    <source>
        <strain evidence="2 3">RJM3</strain>
    </source>
</reference>
<comment type="caution">
    <text evidence="2">The sequence shown here is derived from an EMBL/GenBank/DDBJ whole genome shotgun (WGS) entry which is preliminary data.</text>
</comment>
<dbReference type="InterPro" id="IPR051781">
    <property type="entry name" value="Metallo-dep_Hydrolase"/>
</dbReference>
<proteinExistence type="predicted"/>
<evidence type="ECO:0000313" key="2">
    <source>
        <dbReference type="EMBL" id="MDC0749333.1"/>
    </source>
</evidence>
<dbReference type="InterPro" id="IPR011059">
    <property type="entry name" value="Metal-dep_hydrolase_composite"/>
</dbReference>
<organism evidence="2 3">
    <name type="scientific">Polyangium mundeleinium</name>
    <dbReference type="NCBI Taxonomy" id="2995306"/>
    <lineage>
        <taxon>Bacteria</taxon>
        <taxon>Pseudomonadati</taxon>
        <taxon>Myxococcota</taxon>
        <taxon>Polyangia</taxon>
        <taxon>Polyangiales</taxon>
        <taxon>Polyangiaceae</taxon>
        <taxon>Polyangium</taxon>
    </lineage>
</organism>
<dbReference type="PROSITE" id="PS51257">
    <property type="entry name" value="PROKAR_LIPOPROTEIN"/>
    <property type="match status" value="1"/>
</dbReference>
<keyword evidence="3" id="KW-1185">Reference proteome</keyword>
<dbReference type="Gene3D" id="2.30.40.10">
    <property type="entry name" value="Urease, subunit C, domain 1"/>
    <property type="match status" value="1"/>
</dbReference>
<name>A0ABT5F5G4_9BACT</name>
<dbReference type="InterPro" id="IPR006680">
    <property type="entry name" value="Amidohydro-rel"/>
</dbReference>
<dbReference type="Proteomes" id="UP001221411">
    <property type="component" value="Unassembled WGS sequence"/>
</dbReference>
<dbReference type="PANTHER" id="PTHR43135:SF3">
    <property type="entry name" value="ALPHA-D-RIBOSE 1-METHYLPHOSPHONATE 5-TRIPHOSPHATE DIPHOSPHATASE"/>
    <property type="match status" value="1"/>
</dbReference>
<dbReference type="SUPFAM" id="SSF51338">
    <property type="entry name" value="Composite domain of metallo-dependent hydrolases"/>
    <property type="match status" value="1"/>
</dbReference>
<evidence type="ECO:0000259" key="1">
    <source>
        <dbReference type="Pfam" id="PF01979"/>
    </source>
</evidence>
<dbReference type="InterPro" id="IPR032466">
    <property type="entry name" value="Metal_Hydrolase"/>
</dbReference>
<evidence type="ECO:0000313" key="3">
    <source>
        <dbReference type="Proteomes" id="UP001221411"/>
    </source>
</evidence>
<feature type="domain" description="Amidohydrolase-related" evidence="1">
    <location>
        <begin position="156"/>
        <end position="438"/>
    </location>
</feature>
<dbReference type="Gene3D" id="3.30.110.90">
    <property type="entry name" value="Amidohydrolase"/>
    <property type="match status" value="1"/>
</dbReference>
<dbReference type="Gene3D" id="3.40.50.10910">
    <property type="entry name" value="Amidohydrolase"/>
    <property type="match status" value="1"/>
</dbReference>
<dbReference type="EMBL" id="JAQNDO010000001">
    <property type="protein sequence ID" value="MDC0749333.1"/>
    <property type="molecule type" value="Genomic_DNA"/>
</dbReference>
<protein>
    <submittedName>
        <fullName evidence="2">Amidohydrolase family protein</fullName>
    </submittedName>
</protein>
<dbReference type="SUPFAM" id="SSF51556">
    <property type="entry name" value="Metallo-dependent hydrolases"/>
    <property type="match status" value="1"/>
</dbReference>
<accession>A0ABT5F5G4</accession>
<dbReference type="Pfam" id="PF01979">
    <property type="entry name" value="Amidohydro_1"/>
    <property type="match status" value="1"/>
</dbReference>
<sequence length="442" mass="47060">MPRIARMLCITAVAGGCVGTPAIAQHDIGGRMDFLPPAREVNRVAEAPAGRTLAITGATLFDGRGAPPVPDAVVVVREGRILAVGPRAAVEIPAGAEIVDATGQSVMPGLIDAHFHLDGDIPLPSLFLQRGVTSLRDPGAWIEAYDPVRSSAAPIPRLFLTGPHLDAPPPAHPKDALLVLDPAEARAAVHRLADQGASAIKIYYRLPLGTIRAVNEAAHERGLITTAHLEIADAGDAVRAGLDGVEHVTSFGTAIVPLREAEDFRQAVLADNAARGPSRYALWSNVDLDSPRVRAILDLLVSEGTFFTPTLAVFERRPGDPGSNDVEARAFTNMLGFVRRAHGAGVRIVVGSHSAVPHAERGDAYVREMELLYEAGLSRGEILSAATLENARFFRIQDRLGTLEPGKIADLILVRGNPGEDLSALRDVRRVMLNGVWVTPSR</sequence>
<dbReference type="PANTHER" id="PTHR43135">
    <property type="entry name" value="ALPHA-D-RIBOSE 1-METHYLPHOSPHONATE 5-TRIPHOSPHATE DIPHOSPHATASE"/>
    <property type="match status" value="1"/>
</dbReference>